<evidence type="ECO:0000256" key="1">
    <source>
        <dbReference type="SAM" id="Phobius"/>
    </source>
</evidence>
<keyword evidence="2" id="KW-0732">Signal</keyword>
<comment type="caution">
    <text evidence="4">The sequence shown here is derived from an EMBL/GenBank/DDBJ whole genome shotgun (WGS) entry which is preliminary data.</text>
</comment>
<evidence type="ECO:0000256" key="2">
    <source>
        <dbReference type="SAM" id="SignalP"/>
    </source>
</evidence>
<organism evidence="4 5">
    <name type="scientific">Imhoffiella purpurea</name>
    <dbReference type="NCBI Taxonomy" id="1249627"/>
    <lineage>
        <taxon>Bacteria</taxon>
        <taxon>Pseudomonadati</taxon>
        <taxon>Pseudomonadota</taxon>
        <taxon>Gammaproteobacteria</taxon>
        <taxon>Chromatiales</taxon>
        <taxon>Chromatiaceae</taxon>
        <taxon>Imhoffiella</taxon>
    </lineage>
</organism>
<proteinExistence type="predicted"/>
<keyword evidence="1" id="KW-0812">Transmembrane</keyword>
<feature type="signal peptide" evidence="2">
    <location>
        <begin position="1"/>
        <end position="29"/>
    </location>
</feature>
<dbReference type="EMBL" id="AONC01000085">
    <property type="protein sequence ID" value="EXJ12639.1"/>
    <property type="molecule type" value="Genomic_DNA"/>
</dbReference>
<feature type="domain" description="Glycine zipper" evidence="3">
    <location>
        <begin position="51"/>
        <end position="95"/>
    </location>
</feature>
<keyword evidence="1" id="KW-1133">Transmembrane helix</keyword>
<feature type="transmembrane region" description="Helical" evidence="1">
    <location>
        <begin position="49"/>
        <end position="67"/>
    </location>
</feature>
<feature type="chain" id="PRO_5004929891" description="Glycine zipper domain-containing protein" evidence="2">
    <location>
        <begin position="30"/>
        <end position="109"/>
    </location>
</feature>
<dbReference type="AlphaFoldDB" id="W9UZX9"/>
<dbReference type="STRING" id="1249627.D779_4057"/>
<evidence type="ECO:0000313" key="4">
    <source>
        <dbReference type="EMBL" id="EXJ12639.1"/>
    </source>
</evidence>
<name>W9UZX9_9GAMM</name>
<evidence type="ECO:0000313" key="5">
    <source>
        <dbReference type="Proteomes" id="UP000019460"/>
    </source>
</evidence>
<accession>W9UZX9</accession>
<protein>
    <recommendedName>
        <fullName evidence="3">Glycine zipper domain-containing protein</fullName>
    </recommendedName>
</protein>
<dbReference type="Pfam" id="PF13488">
    <property type="entry name" value="Gly-zipper_Omp"/>
    <property type="match status" value="1"/>
</dbReference>
<gene>
    <name evidence="4" type="ORF">D779_4057</name>
</gene>
<evidence type="ECO:0000259" key="3">
    <source>
        <dbReference type="Pfam" id="PF13488"/>
    </source>
</evidence>
<reference evidence="4 5" key="1">
    <citation type="submission" date="2012-11" db="EMBL/GenBank/DDBJ databases">
        <title>Genome assembly of Thiorhodococcus sp. AK35.</title>
        <authorList>
            <person name="Nupur N."/>
            <person name="Khatri I."/>
            <person name="Subramanian S."/>
            <person name="Pinnaka A."/>
        </authorList>
    </citation>
    <scope>NUCLEOTIDE SEQUENCE [LARGE SCALE GENOMIC DNA]</scope>
    <source>
        <strain evidence="4 5">AK35</strain>
    </source>
</reference>
<dbReference type="RefSeq" id="WP_043757968.1">
    <property type="nucleotide sequence ID" value="NZ_AONC01000085.1"/>
</dbReference>
<dbReference type="Proteomes" id="UP000019460">
    <property type="component" value="Unassembled WGS sequence"/>
</dbReference>
<dbReference type="InterPro" id="IPR039567">
    <property type="entry name" value="Gly-zipper"/>
</dbReference>
<keyword evidence="1" id="KW-0472">Membrane</keyword>
<sequence>MQRTRSQRNRTILFSLCIALAASMPQVHARSPADCAARADRAARESAGFLGGAVAGGAGGAAFGAIVSDKSRQGARRGAALGAAVGGTTSAYNREQVYKRVYDDCMAGR</sequence>
<keyword evidence="5" id="KW-1185">Reference proteome</keyword>